<dbReference type="OrthoDB" id="9934809at2759"/>
<reference evidence="5" key="3">
    <citation type="submission" date="2025-04" db="UniProtKB">
        <authorList>
            <consortium name="RefSeq"/>
        </authorList>
    </citation>
    <scope>IDENTIFICATION</scope>
    <source>
        <strain evidence="5">Tuebingen</strain>
    </source>
</reference>
<keyword evidence="1" id="KW-0175">Coiled coil</keyword>
<dbReference type="SUPFAM" id="SSF54768">
    <property type="entry name" value="dsRNA-binding domain-like"/>
    <property type="match status" value="1"/>
</dbReference>
<dbReference type="PANTHER" id="PTHR35083:SF3">
    <property type="entry name" value="SI:CH211-91P5.3"/>
    <property type="match status" value="1"/>
</dbReference>
<dbReference type="eggNOG" id="ENOG502QR6P">
    <property type="taxonomic scope" value="Eukaryota"/>
</dbReference>
<dbReference type="Bgee" id="ENSDARG00000089227">
    <property type="expression patterns" value="Expressed in testis and 20 other cell types or tissues"/>
</dbReference>
<accession>E7F0Y9</accession>
<dbReference type="ZFIN" id="ZDB-GENE-131119-65">
    <property type="gene designation" value="si:ch211-91p5.3"/>
</dbReference>
<evidence type="ECO:0000256" key="2">
    <source>
        <dbReference type="SAM" id="MobiDB-lite"/>
    </source>
</evidence>
<dbReference type="Ensembl" id="ENSDART00000123590.3">
    <property type="protein sequence ID" value="ENSDARP00000107725.1"/>
    <property type="gene ID" value="ENSDARG00000089227.3"/>
</dbReference>
<dbReference type="Pfam" id="PF15112">
    <property type="entry name" value="DUF4559"/>
    <property type="match status" value="1"/>
</dbReference>
<feature type="coiled-coil region" evidence="1">
    <location>
        <begin position="290"/>
        <end position="317"/>
    </location>
</feature>
<dbReference type="Proteomes" id="UP000000437">
    <property type="component" value="Chromosome 25"/>
</dbReference>
<dbReference type="EMBL" id="CR381620">
    <property type="status" value="NOT_ANNOTATED_CDS"/>
    <property type="molecule type" value="Genomic_DNA"/>
</dbReference>
<accession>A0A8N7TF52</accession>
<organism evidence="3">
    <name type="scientific">Danio rerio</name>
    <name type="common">Zebrafish</name>
    <name type="synonym">Brachydanio rerio</name>
    <dbReference type="NCBI Taxonomy" id="7955"/>
    <lineage>
        <taxon>Eukaryota</taxon>
        <taxon>Metazoa</taxon>
        <taxon>Chordata</taxon>
        <taxon>Craniata</taxon>
        <taxon>Vertebrata</taxon>
        <taxon>Euteleostomi</taxon>
        <taxon>Actinopterygii</taxon>
        <taxon>Neopterygii</taxon>
        <taxon>Teleostei</taxon>
        <taxon>Ostariophysi</taxon>
        <taxon>Cypriniformes</taxon>
        <taxon>Danionidae</taxon>
        <taxon>Danioninae</taxon>
        <taxon>Danio</taxon>
    </lineage>
</organism>
<dbReference type="GeneTree" id="ENSGT00390000006290"/>
<dbReference type="STRING" id="7955.ENSDARP00000107725"/>
<reference evidence="3" key="1">
    <citation type="submission" date="2011-04" db="UniProtKB">
        <authorList>
            <consortium name="Ensembl"/>
        </authorList>
    </citation>
    <scope>IDENTIFICATION</scope>
    <source>
        <strain evidence="3">Tuebingen</strain>
    </source>
</reference>
<evidence type="ECO:0000313" key="4">
    <source>
        <dbReference type="Proteomes" id="UP000000437"/>
    </source>
</evidence>
<evidence type="ECO:0000313" key="3">
    <source>
        <dbReference type="Ensembl" id="ENSDARP00000107725"/>
    </source>
</evidence>
<dbReference type="AlphaFoldDB" id="E7F0Y9"/>
<sequence>MSSTQSSTRFSDENYKNWLKTAESLYILRNRIQNFIEKETETYHSSLRNKQELNGKTCHQNCNDKDINQKSLCQLCECWRKEIVANHNGKYGIHWNNCKPNRWSTDKWEVAKAYMPRGHRDHCEFSHFDVAAILNFMNFCKHFSKIQGHHVRNVINVRNNVMHSPDLKMSNEDMKKHHSTILLLANMLQPQVPELNGLEEEIKQYNNTLDQNFNKPLCEVDGQQINVHTRELLDRENQALKDKIKDIISSFEGNQEENVNGKLQDFKHIMDFLDQNKDLLENLGPEVNKLKEIQTKVDELDEEVSTLKVRMDQLEKEKQDPLLPGIPPRYKNHLFEFCRAKKWLEPVFTETQEAQGYRGKVTVNGQSFTGIRVFNDKKGAHQEVACIALEQMKSQEESTNEPSSSVMQPETSCSSSSGIYFGKVTVDLNLEVESERCPSAEEASEAVYKILWESFHLSAPVQGQTHRSVILEYFNANYFQKPSEYFVQNDDNTTSCKLKLIGPFTFYDKDGSTKKKLADQQAAKVALQHLSGIFNCAPISETEKNFKGILKECLETRGLKSPNYTTVNNPEISEKQVAMSISPDLTNSAASITQAAEKEHSELKSGNICKSAQLPVFQEAACIPVPMLPDPQDSSSPAVVRKKPRIDCLAKTFFGKVTVNLKDVMSERCSSKEEAAEAAYKNLMESFCINAPAEGQTYRSVIIDHFGKYEVQQPIEEFDDDDNNTTICILKFSPFIFYDKDGSTKKKQAEQQAASVALDRLSGIFNCAPVSDDKQNFKGVLKEFLESLGHSNPIYDTKEHKGEIREEPGTGGMTPILSNLSISQSSVMENVEFESISTSVQLPICQESVNVSLDSSVASMRKKPRIDCPEINELLRVYNLMPHVEVENVKCDQGFKCTVKINLEEFTCANKQGYDTKKEAIRKTYLLFGCAVSILNNTDEKTSIAMVKMRFSQNSLPLPQEDVEGSSKLFYCSLKNINYTVDYDGEGSSEDEAKLLALQKALRFLSPLFNYPSLPGADHPEEVLNQLSSILKGASQKDPIVSLVVMNKACVQLSFCDYTMKCTCQSTKKAARNHLSARILGLLGIETDANNANLKNQLDVWFTKNSPPKPVFEDTEVTGAKATFSVQITSCSPDWEENWETAKMKLLEVLKNRFQFLDEKNY</sequence>
<dbReference type="PANTHER" id="PTHR35083">
    <property type="entry name" value="RGD1565685 PROTEIN"/>
    <property type="match status" value="1"/>
</dbReference>
<feature type="region of interest" description="Disordered" evidence="2">
    <location>
        <begin position="393"/>
        <end position="413"/>
    </location>
</feature>
<reference evidence="3 4" key="2">
    <citation type="journal article" date="2013" name="Nature">
        <title>The zebrafish reference genome sequence and its relationship to the human genome.</title>
        <authorList>
            <consortium name="Genome Reference Consortium Zebrafish"/>
            <person name="Howe K."/>
            <person name="Clark M.D."/>
            <person name="Torroja C.F."/>
            <person name="Torrance J."/>
            <person name="Berthelot C."/>
            <person name="Muffato M."/>
            <person name="Collins J.E."/>
            <person name="Humphray S."/>
            <person name="McLaren K."/>
            <person name="Matthews L."/>
            <person name="McLaren S."/>
            <person name="Sealy I."/>
            <person name="Caccamo M."/>
            <person name="Churcher C."/>
            <person name="Scott C."/>
            <person name="Barrett J.C."/>
            <person name="Koch R."/>
            <person name="Rauch G.J."/>
            <person name="White S."/>
            <person name="Chow W."/>
            <person name="Kilian B."/>
            <person name="Quintais L.T."/>
            <person name="Guerra-Assuncao J.A."/>
            <person name="Zhou Y."/>
            <person name="Gu Y."/>
            <person name="Yen J."/>
            <person name="Vogel J.H."/>
            <person name="Eyre T."/>
            <person name="Redmond S."/>
            <person name="Banerjee R."/>
            <person name="Chi J."/>
            <person name="Fu B."/>
            <person name="Langley E."/>
            <person name="Maguire S.F."/>
            <person name="Laird G.K."/>
            <person name="Lloyd D."/>
            <person name="Kenyon E."/>
            <person name="Donaldson S."/>
            <person name="Sehra H."/>
            <person name="Almeida-King J."/>
            <person name="Loveland J."/>
            <person name="Trevanion S."/>
            <person name="Jones M."/>
            <person name="Quail M."/>
            <person name="Willey D."/>
            <person name="Hunt A."/>
            <person name="Burton J."/>
            <person name="Sims S."/>
            <person name="McLay K."/>
            <person name="Plumb B."/>
            <person name="Davis J."/>
            <person name="Clee C."/>
            <person name="Oliver K."/>
            <person name="Clark R."/>
            <person name="Riddle C."/>
            <person name="Elliot D."/>
            <person name="Eliott D."/>
            <person name="Threadgold G."/>
            <person name="Harden G."/>
            <person name="Ware D."/>
            <person name="Begum S."/>
            <person name="Mortimore B."/>
            <person name="Mortimer B."/>
            <person name="Kerry G."/>
            <person name="Heath P."/>
            <person name="Phillimore B."/>
            <person name="Tracey A."/>
            <person name="Corby N."/>
            <person name="Dunn M."/>
            <person name="Johnson C."/>
            <person name="Wood J."/>
            <person name="Clark S."/>
            <person name="Pelan S."/>
            <person name="Griffiths G."/>
            <person name="Smith M."/>
            <person name="Glithero R."/>
            <person name="Howden P."/>
            <person name="Barker N."/>
            <person name="Lloyd C."/>
            <person name="Stevens C."/>
            <person name="Harley J."/>
            <person name="Holt K."/>
            <person name="Panagiotidis G."/>
            <person name="Lovell J."/>
            <person name="Beasley H."/>
            <person name="Henderson C."/>
            <person name="Gordon D."/>
            <person name="Auger K."/>
            <person name="Wright D."/>
            <person name="Collins J."/>
            <person name="Raisen C."/>
            <person name="Dyer L."/>
            <person name="Leung K."/>
            <person name="Robertson L."/>
            <person name="Ambridge K."/>
            <person name="Leongamornlert D."/>
            <person name="McGuire S."/>
            <person name="Gilderthorp R."/>
            <person name="Griffiths C."/>
            <person name="Manthravadi D."/>
            <person name="Nichol S."/>
            <person name="Barker G."/>
            <person name="Whitehead S."/>
            <person name="Kay M."/>
            <person name="Brown J."/>
            <person name="Murnane C."/>
            <person name="Gray E."/>
            <person name="Humphries M."/>
            <person name="Sycamore N."/>
            <person name="Barker D."/>
            <person name="Saunders D."/>
            <person name="Wallis J."/>
            <person name="Babbage A."/>
            <person name="Hammond S."/>
            <person name="Mashreghi-Mohammadi M."/>
            <person name="Barr L."/>
            <person name="Martin S."/>
            <person name="Wray P."/>
            <person name="Ellington A."/>
            <person name="Matthews N."/>
            <person name="Ellwood M."/>
            <person name="Woodmansey R."/>
            <person name="Clark G."/>
            <person name="Cooper J."/>
            <person name="Cooper J."/>
            <person name="Tromans A."/>
            <person name="Grafham D."/>
            <person name="Skuce C."/>
            <person name="Pandian R."/>
            <person name="Andrews R."/>
            <person name="Harrison E."/>
            <person name="Kimberley A."/>
            <person name="Garnett J."/>
            <person name="Fosker N."/>
            <person name="Hall R."/>
            <person name="Garner P."/>
            <person name="Kelly D."/>
            <person name="Bird C."/>
            <person name="Palmer S."/>
            <person name="Gehring I."/>
            <person name="Berger A."/>
            <person name="Dooley C.M."/>
            <person name="Ersan-Urun Z."/>
            <person name="Eser C."/>
            <person name="Geiger H."/>
            <person name="Geisler M."/>
            <person name="Karotki L."/>
            <person name="Kirn A."/>
            <person name="Konantz J."/>
            <person name="Konantz M."/>
            <person name="Oberlander M."/>
            <person name="Rudolph-Geiger S."/>
            <person name="Teucke M."/>
            <person name="Lanz C."/>
            <person name="Raddatz G."/>
            <person name="Osoegawa K."/>
            <person name="Zhu B."/>
            <person name="Rapp A."/>
            <person name="Widaa S."/>
            <person name="Langford C."/>
            <person name="Yang F."/>
            <person name="Schuster S.C."/>
            <person name="Carter N.P."/>
            <person name="Harrow J."/>
            <person name="Ning Z."/>
            <person name="Herrero J."/>
            <person name="Searle S.M."/>
            <person name="Enright A."/>
            <person name="Geisler R."/>
            <person name="Plasterk R.H."/>
            <person name="Lee C."/>
            <person name="Westerfield M."/>
            <person name="de Jong P.J."/>
            <person name="Zon L.I."/>
            <person name="Postlethwait J.H."/>
            <person name="Nusslein-Volhard C."/>
            <person name="Hubbard T.J."/>
            <person name="Roest Crollius H."/>
            <person name="Rogers J."/>
            <person name="Stemple D.L."/>
        </authorList>
    </citation>
    <scope>NUCLEOTIDE SEQUENCE [LARGE SCALE GENOMIC DNA]</scope>
    <source>
        <strain evidence="3">Tuebingen</strain>
    </source>
</reference>
<evidence type="ECO:0000313" key="5">
    <source>
        <dbReference type="RefSeq" id="XP_694444.6"/>
    </source>
</evidence>
<dbReference type="GeneID" id="566084"/>
<dbReference type="Gene3D" id="3.30.160.20">
    <property type="match status" value="2"/>
</dbReference>
<dbReference type="RefSeq" id="XP_694444.6">
    <property type="nucleotide sequence ID" value="XM_689352.9"/>
</dbReference>
<dbReference type="OMA" id="PRIDCLA"/>
<dbReference type="EMBL" id="CR354392">
    <property type="status" value="NOT_ANNOTATED_CDS"/>
    <property type="molecule type" value="Genomic_DNA"/>
</dbReference>
<feature type="compositionally biased region" description="Polar residues" evidence="2">
    <location>
        <begin position="400"/>
        <end position="413"/>
    </location>
</feature>
<protein>
    <submittedName>
        <fullName evidence="3 5">Si:ch211-91p5.3</fullName>
    </submittedName>
</protein>
<dbReference type="HOGENOM" id="CLU_275075_0_0_1"/>
<dbReference type="PaxDb" id="7955-ENSDARP00000107725"/>
<dbReference type="AGR" id="ZFIN:ZDB-GENE-131119-65"/>
<evidence type="ECO:0000313" key="6">
    <source>
        <dbReference type="ZFIN" id="ZDB-GENE-131119-65"/>
    </source>
</evidence>
<dbReference type="InterPro" id="IPR027897">
    <property type="entry name" value="DUF4559"/>
</dbReference>
<keyword evidence="4" id="KW-1185">Reference proteome</keyword>
<evidence type="ECO:0007829" key="7">
    <source>
        <dbReference type="PeptideAtlas" id="E7F0Y9"/>
    </source>
</evidence>
<evidence type="ECO:0000256" key="1">
    <source>
        <dbReference type="SAM" id="Coils"/>
    </source>
</evidence>
<gene>
    <name evidence="3 5 6" type="primary">si:ch211-91p5.3</name>
</gene>
<name>E7F0Y9_DANRE</name>
<proteinExistence type="evidence at protein level"/>
<keyword evidence="7" id="KW-1267">Proteomics identification</keyword>